<dbReference type="Pfam" id="PF05056">
    <property type="entry name" value="DUF674"/>
    <property type="match status" value="1"/>
</dbReference>
<evidence type="ECO:0000313" key="1">
    <source>
        <dbReference type="EMBL" id="KAB1217962.1"/>
    </source>
</evidence>
<proteinExistence type="predicted"/>
<dbReference type="InterPro" id="IPR007750">
    <property type="entry name" value="DUF674"/>
</dbReference>
<sequence>MAAVKLSLKLVVEKRSQRLLFAEAESNFVDFLFSIFTVPIGTVTRLLKEEGVVGPLPSLYNSIENLSDACFLSNQSKGDLLNPRQAIPGAKVPLLLPNAEKFTLRKIVSRCSTPCSTYSIDDVVCDRTDVDCDHFSYKPSEAGFVKRMVTYMVMDDLEVKPMTTISGITLLNEFSVKEVGAIEEKVVHLGIDEGVKLLKASLQSNTVLTDVFLSEEVKRGTNEAAVA</sequence>
<evidence type="ECO:0008006" key="3">
    <source>
        <dbReference type="Google" id="ProtNLM"/>
    </source>
</evidence>
<dbReference type="OrthoDB" id="2014278at2759"/>
<gene>
    <name evidence="1" type="ORF">CJ030_MR3G014628</name>
</gene>
<keyword evidence="2" id="KW-1185">Reference proteome</keyword>
<dbReference type="EMBL" id="RXIC02000021">
    <property type="protein sequence ID" value="KAB1217962.1"/>
    <property type="molecule type" value="Genomic_DNA"/>
</dbReference>
<dbReference type="AlphaFoldDB" id="A0A6A1VYE0"/>
<dbReference type="PANTHER" id="PTHR33103">
    <property type="entry name" value="OS01G0153900 PROTEIN"/>
    <property type="match status" value="1"/>
</dbReference>
<organism evidence="1 2">
    <name type="scientific">Morella rubra</name>
    <name type="common">Chinese bayberry</name>
    <dbReference type="NCBI Taxonomy" id="262757"/>
    <lineage>
        <taxon>Eukaryota</taxon>
        <taxon>Viridiplantae</taxon>
        <taxon>Streptophyta</taxon>
        <taxon>Embryophyta</taxon>
        <taxon>Tracheophyta</taxon>
        <taxon>Spermatophyta</taxon>
        <taxon>Magnoliopsida</taxon>
        <taxon>eudicotyledons</taxon>
        <taxon>Gunneridae</taxon>
        <taxon>Pentapetalae</taxon>
        <taxon>rosids</taxon>
        <taxon>fabids</taxon>
        <taxon>Fagales</taxon>
        <taxon>Myricaceae</taxon>
        <taxon>Morella</taxon>
    </lineage>
</organism>
<reference evidence="1 2" key="1">
    <citation type="journal article" date="2019" name="Plant Biotechnol. J.">
        <title>The red bayberry genome and genetic basis of sex determination.</title>
        <authorList>
            <person name="Jia H.M."/>
            <person name="Jia H.J."/>
            <person name="Cai Q.L."/>
            <person name="Wang Y."/>
            <person name="Zhao H.B."/>
            <person name="Yang W.F."/>
            <person name="Wang G.Y."/>
            <person name="Li Y.H."/>
            <person name="Zhan D.L."/>
            <person name="Shen Y.T."/>
            <person name="Niu Q.F."/>
            <person name="Chang L."/>
            <person name="Qiu J."/>
            <person name="Zhao L."/>
            <person name="Xie H.B."/>
            <person name="Fu W.Y."/>
            <person name="Jin J."/>
            <person name="Li X.W."/>
            <person name="Jiao Y."/>
            <person name="Zhou C.C."/>
            <person name="Tu T."/>
            <person name="Chai C.Y."/>
            <person name="Gao J.L."/>
            <person name="Fan L.J."/>
            <person name="van de Weg E."/>
            <person name="Wang J.Y."/>
            <person name="Gao Z.S."/>
        </authorList>
    </citation>
    <scope>NUCLEOTIDE SEQUENCE [LARGE SCALE GENOMIC DNA]</scope>
    <source>
        <tissue evidence="1">Leaves</tissue>
    </source>
</reference>
<dbReference type="PANTHER" id="PTHR33103:SF19">
    <property type="entry name" value="OS09G0544700 PROTEIN"/>
    <property type="match status" value="1"/>
</dbReference>
<accession>A0A6A1VYE0</accession>
<name>A0A6A1VYE0_9ROSI</name>
<protein>
    <recommendedName>
        <fullName evidence="3">DUF674 domain-containing protein</fullName>
    </recommendedName>
</protein>
<dbReference type="Proteomes" id="UP000516437">
    <property type="component" value="Chromosome 3"/>
</dbReference>
<evidence type="ECO:0000313" key="2">
    <source>
        <dbReference type="Proteomes" id="UP000516437"/>
    </source>
</evidence>
<comment type="caution">
    <text evidence="1">The sequence shown here is derived from an EMBL/GenBank/DDBJ whole genome shotgun (WGS) entry which is preliminary data.</text>
</comment>